<protein>
    <submittedName>
        <fullName evidence="3">Uncharacterized protein</fullName>
    </submittedName>
</protein>
<dbReference type="EMBL" id="BAAAQX010000006">
    <property type="protein sequence ID" value="GAA2207413.1"/>
    <property type="molecule type" value="Genomic_DNA"/>
</dbReference>
<feature type="region of interest" description="Disordered" evidence="1">
    <location>
        <begin position="362"/>
        <end position="390"/>
    </location>
</feature>
<comment type="caution">
    <text evidence="3">The sequence shown here is derived from an EMBL/GenBank/DDBJ whole genome shotgun (WGS) entry which is preliminary data.</text>
</comment>
<feature type="transmembrane region" description="Helical" evidence="2">
    <location>
        <begin position="26"/>
        <end position="47"/>
    </location>
</feature>
<feature type="transmembrane region" description="Helical" evidence="2">
    <location>
        <begin position="53"/>
        <end position="73"/>
    </location>
</feature>
<reference evidence="3 4" key="1">
    <citation type="journal article" date="2019" name="Int. J. Syst. Evol. Microbiol.">
        <title>The Global Catalogue of Microorganisms (GCM) 10K type strain sequencing project: providing services to taxonomists for standard genome sequencing and annotation.</title>
        <authorList>
            <consortium name="The Broad Institute Genomics Platform"/>
            <consortium name="The Broad Institute Genome Sequencing Center for Infectious Disease"/>
            <person name="Wu L."/>
            <person name="Ma J."/>
        </authorList>
    </citation>
    <scope>NUCLEOTIDE SEQUENCE [LARGE SCALE GENOMIC DNA]</scope>
    <source>
        <strain evidence="3 4">JCM 16114</strain>
    </source>
</reference>
<keyword evidence="2" id="KW-1133">Transmembrane helix</keyword>
<feature type="transmembrane region" description="Helical" evidence="2">
    <location>
        <begin position="94"/>
        <end position="117"/>
    </location>
</feature>
<sequence length="390" mass="42721">MAMGAVAVAGTLRVILRGRRGTRSQLAAAIAVLFAYTSLALQTSVGFTAHPRLVAVLILSVLAVLTAALIMIVDARWLWRNRRSSWIKWPTHDLGAAAIGAIVTLVVSVIALSQFWYSVRYLPAQTHPALSIRSQLRVTGAQKDRLTATANIKVVNTGSPAVRILASMYTIIGSRIIEHVYTQARPVDGMERLDRATLRNYGPSARYNPTFEETSPELIQTGQVSADFVNLEKGESVETTLVVHVPKDRYDVIRVATDVHYFRADSIDAEEELGDSRGPLEECVIEAGEGGAAAPLAWRYRVSRWPITYDNLLNQLTEDDREAVAVWVVDGASPLPRNPWEPEFPVMKTSIQRAGKSCGHPFRDGSDGLEDASMLGRSESMAETVAAVQE</sequence>
<accession>A0ABN3CEA5</accession>
<evidence type="ECO:0000313" key="4">
    <source>
        <dbReference type="Proteomes" id="UP001499843"/>
    </source>
</evidence>
<keyword evidence="4" id="KW-1185">Reference proteome</keyword>
<evidence type="ECO:0000313" key="3">
    <source>
        <dbReference type="EMBL" id="GAA2207413.1"/>
    </source>
</evidence>
<keyword evidence="2" id="KW-0812">Transmembrane</keyword>
<evidence type="ECO:0000256" key="2">
    <source>
        <dbReference type="SAM" id="Phobius"/>
    </source>
</evidence>
<proteinExistence type="predicted"/>
<organism evidence="3 4">
    <name type="scientific">Nonomuraea monospora</name>
    <dbReference type="NCBI Taxonomy" id="568818"/>
    <lineage>
        <taxon>Bacteria</taxon>
        <taxon>Bacillati</taxon>
        <taxon>Actinomycetota</taxon>
        <taxon>Actinomycetes</taxon>
        <taxon>Streptosporangiales</taxon>
        <taxon>Streptosporangiaceae</taxon>
        <taxon>Nonomuraea</taxon>
    </lineage>
</organism>
<keyword evidence="2" id="KW-0472">Membrane</keyword>
<name>A0ABN3CEA5_9ACTN</name>
<dbReference type="Proteomes" id="UP001499843">
    <property type="component" value="Unassembled WGS sequence"/>
</dbReference>
<evidence type="ECO:0000256" key="1">
    <source>
        <dbReference type="SAM" id="MobiDB-lite"/>
    </source>
</evidence>
<gene>
    <name evidence="3" type="ORF">GCM10009850_028710</name>
</gene>